<reference evidence="2" key="1">
    <citation type="submission" date="2022-03" db="EMBL/GenBank/DDBJ databases">
        <authorList>
            <person name="Alioto T."/>
            <person name="Alioto T."/>
            <person name="Gomez Garrido J."/>
        </authorList>
    </citation>
    <scope>NUCLEOTIDE SEQUENCE</scope>
</reference>
<evidence type="ECO:0000313" key="2">
    <source>
        <dbReference type="EMBL" id="CAH2291876.1"/>
    </source>
</evidence>
<dbReference type="AlphaFoldDB" id="A0AAD1W4R6"/>
<name>A0AAD1W4R6_PELCU</name>
<dbReference type="SUPFAM" id="SSF55681">
    <property type="entry name" value="Class II aaRS and biotin synthetases"/>
    <property type="match status" value="1"/>
</dbReference>
<protein>
    <submittedName>
        <fullName evidence="2">DNA polymerase subunit gamma-2, mitochondrial isoform X1</fullName>
    </submittedName>
</protein>
<dbReference type="SUPFAM" id="SSF52954">
    <property type="entry name" value="Class II aaRS ABD-related"/>
    <property type="match status" value="1"/>
</dbReference>
<dbReference type="InterPro" id="IPR036621">
    <property type="entry name" value="Anticodon-bd_dom_sf"/>
</dbReference>
<dbReference type="Proteomes" id="UP001295444">
    <property type="component" value="Chromosome 05"/>
</dbReference>
<dbReference type="PANTHER" id="PTHR10745:SF8">
    <property type="entry name" value="DNA POLYMERASE SUBUNIT GAMMA-2, MITOCHONDRIAL"/>
    <property type="match status" value="1"/>
</dbReference>
<dbReference type="GO" id="GO:0006264">
    <property type="term" value="P:mitochondrial DNA replication"/>
    <property type="evidence" value="ECO:0007669"/>
    <property type="project" value="TreeGrafter"/>
</dbReference>
<organism evidence="2 3">
    <name type="scientific">Pelobates cultripes</name>
    <name type="common">Western spadefoot toad</name>
    <dbReference type="NCBI Taxonomy" id="61616"/>
    <lineage>
        <taxon>Eukaryota</taxon>
        <taxon>Metazoa</taxon>
        <taxon>Chordata</taxon>
        <taxon>Craniata</taxon>
        <taxon>Vertebrata</taxon>
        <taxon>Euteleostomi</taxon>
        <taxon>Amphibia</taxon>
        <taxon>Batrachia</taxon>
        <taxon>Anura</taxon>
        <taxon>Pelobatoidea</taxon>
        <taxon>Pelobatidae</taxon>
        <taxon>Pelobates</taxon>
    </lineage>
</organism>
<dbReference type="Gene3D" id="3.30.930.10">
    <property type="entry name" value="Bira Bifunctional Protein, Domain 2"/>
    <property type="match status" value="1"/>
</dbReference>
<accession>A0AAD1W4R6</accession>
<feature type="domain" description="Anticodon-binding" evidence="1">
    <location>
        <begin position="414"/>
        <end position="460"/>
    </location>
</feature>
<keyword evidence="3" id="KW-1185">Reference proteome</keyword>
<dbReference type="InterPro" id="IPR045864">
    <property type="entry name" value="aa-tRNA-synth_II/BPL/LPL"/>
</dbReference>
<dbReference type="PANTHER" id="PTHR10745">
    <property type="entry name" value="GLYCYL-TRNA SYNTHETASE/DNA POLYMERASE SUBUNIT GAMMA-2"/>
    <property type="match status" value="1"/>
</dbReference>
<gene>
    <name evidence="2" type="ORF">PECUL_23A054024</name>
</gene>
<evidence type="ECO:0000259" key="1">
    <source>
        <dbReference type="Pfam" id="PF03129"/>
    </source>
</evidence>
<sequence length="468" mass="53309">MAASGIGRCTWKRYNNHAIVASHFFKNLISLKHRRCSGGNTGHSIEECLFDLCKRRHFISGDNLTKTSLLQGFHSLGPLGKELKKNLVTQWWNSIVLYREEVLAIDTLYHIPLQAHASKNPLVTICSESWKSHLQGKDCTQDKPVPLLENTIRQNGVLREDLLYGALQQYVSCLDLMNKKLPFGLAEIGKCFNPIPDKNVGKKVSSIGEQTLASLTWFSSAKTASQWRDYWLRHRLQWWQKFAQSPSSFSTSDHQDDQGRKVSEIQYRFPWGKEPIESLCSKDDSTLLQMHPGNNTQLHGRDGRKSVIPYVLWVSGNLERGLLAYLSDALQLSETSRQTKDLRRQVLKFHPALTPFKVAVDMVKGPAMELRLVCQGMASELRENGISVWPGYSETSHVPLEKLFTSFFILSLCRYDEMGILFTALVSESTLENGLLQLRNRDTTLKETMHVSKVRHFLEQYITAAKNL</sequence>
<dbReference type="EMBL" id="OW240916">
    <property type="protein sequence ID" value="CAH2291876.1"/>
    <property type="molecule type" value="Genomic_DNA"/>
</dbReference>
<dbReference type="Pfam" id="PF03129">
    <property type="entry name" value="HGTP_anticodon"/>
    <property type="match status" value="1"/>
</dbReference>
<dbReference type="Gene3D" id="3.40.50.800">
    <property type="entry name" value="Anticodon-binding domain"/>
    <property type="match status" value="1"/>
</dbReference>
<evidence type="ECO:0000313" key="3">
    <source>
        <dbReference type="Proteomes" id="UP001295444"/>
    </source>
</evidence>
<dbReference type="GO" id="GO:0005739">
    <property type="term" value="C:mitochondrion"/>
    <property type="evidence" value="ECO:0007669"/>
    <property type="project" value="TreeGrafter"/>
</dbReference>
<dbReference type="InterPro" id="IPR027031">
    <property type="entry name" value="Gly-tRNA_synthase/POLG2"/>
</dbReference>
<dbReference type="InterPro" id="IPR004154">
    <property type="entry name" value="Anticodon-bd"/>
</dbReference>
<proteinExistence type="predicted"/>